<reference evidence="6 7" key="1">
    <citation type="submission" date="2010-12" db="EMBL/GenBank/DDBJ databases">
        <title>Complete sequence of Desulfurispirillum indicum S5.</title>
        <authorList>
            <consortium name="US DOE Joint Genome Institute"/>
            <person name="Lucas S."/>
            <person name="Copeland A."/>
            <person name="Lapidus A."/>
            <person name="Cheng J.-F."/>
            <person name="Goodwin L."/>
            <person name="Pitluck S."/>
            <person name="Chertkov O."/>
            <person name="Held B."/>
            <person name="Detter J.C."/>
            <person name="Han C."/>
            <person name="Tapia R."/>
            <person name="Land M."/>
            <person name="Hauser L."/>
            <person name="Kyrpides N."/>
            <person name="Ivanova N."/>
            <person name="Mikhailova N."/>
            <person name="Haggblom M."/>
            <person name="Rauschenbach I."/>
            <person name="Bini E."/>
            <person name="Woyke T."/>
        </authorList>
    </citation>
    <scope>NUCLEOTIDE SEQUENCE [LARGE SCALE GENOMIC DNA]</scope>
    <source>
        <strain evidence="7">ATCC BAA-1389 / DSM 22839 / S5</strain>
    </source>
</reference>
<name>E6W3W6_DESIS</name>
<proteinExistence type="inferred from homology"/>
<dbReference type="Pfam" id="PF00294">
    <property type="entry name" value="PfkB"/>
    <property type="match status" value="1"/>
</dbReference>
<dbReference type="EMBL" id="CP002432">
    <property type="protein sequence ID" value="ADU65834.1"/>
    <property type="molecule type" value="Genomic_DNA"/>
</dbReference>
<evidence type="ECO:0000256" key="3">
    <source>
        <dbReference type="ARBA" id="ARBA00022777"/>
    </source>
</evidence>
<dbReference type="FunCoup" id="E6W3W6">
    <property type="interactions" value="240"/>
</dbReference>
<evidence type="ECO:0000256" key="1">
    <source>
        <dbReference type="ARBA" id="ARBA00010688"/>
    </source>
</evidence>
<dbReference type="OrthoDB" id="9813569at2"/>
<dbReference type="PANTHER" id="PTHR43320:SF3">
    <property type="entry name" value="CARBOHYDRATE KINASE PFKB DOMAIN-CONTAINING PROTEIN"/>
    <property type="match status" value="1"/>
</dbReference>
<dbReference type="InterPro" id="IPR011611">
    <property type="entry name" value="PfkB_dom"/>
</dbReference>
<evidence type="ECO:0000256" key="4">
    <source>
        <dbReference type="RuleBase" id="RU003704"/>
    </source>
</evidence>
<dbReference type="RefSeq" id="WP_013505715.1">
    <property type="nucleotide sequence ID" value="NC_014836.1"/>
</dbReference>
<keyword evidence="3 4" id="KW-0418">Kinase</keyword>
<dbReference type="CDD" id="cd01168">
    <property type="entry name" value="adenosine_kinase"/>
    <property type="match status" value="1"/>
</dbReference>
<keyword evidence="2 4" id="KW-0808">Transferase</keyword>
<dbReference type="PROSITE" id="PS00584">
    <property type="entry name" value="PFKB_KINASES_2"/>
    <property type="match status" value="1"/>
</dbReference>
<dbReference type="AlphaFoldDB" id="E6W3W6"/>
<accession>E6W3W6</accession>
<dbReference type="InterPro" id="IPR002139">
    <property type="entry name" value="Ribo/fructo_kinase"/>
</dbReference>
<dbReference type="STRING" id="653733.Selin_1099"/>
<dbReference type="Proteomes" id="UP000002572">
    <property type="component" value="Chromosome"/>
</dbReference>
<evidence type="ECO:0000313" key="7">
    <source>
        <dbReference type="Proteomes" id="UP000002572"/>
    </source>
</evidence>
<dbReference type="Gene3D" id="3.40.1190.20">
    <property type="match status" value="1"/>
</dbReference>
<feature type="domain" description="Carbohydrate kinase PfkB" evidence="5">
    <location>
        <begin position="58"/>
        <end position="321"/>
    </location>
</feature>
<dbReference type="KEGG" id="din:Selin_1099"/>
<dbReference type="InterPro" id="IPR052700">
    <property type="entry name" value="Carb_kinase_PfkB-like"/>
</dbReference>
<evidence type="ECO:0000313" key="6">
    <source>
        <dbReference type="EMBL" id="ADU65834.1"/>
    </source>
</evidence>
<evidence type="ECO:0000259" key="5">
    <source>
        <dbReference type="Pfam" id="PF00294"/>
    </source>
</evidence>
<dbReference type="HOGENOM" id="CLU_027634_5_1_0"/>
<dbReference type="Gene3D" id="3.30.1110.10">
    <property type="match status" value="1"/>
</dbReference>
<dbReference type="eggNOG" id="COG0524">
    <property type="taxonomic scope" value="Bacteria"/>
</dbReference>
<comment type="similarity">
    <text evidence="1 4">Belongs to the carbohydrate kinase PfkB family.</text>
</comment>
<dbReference type="GO" id="GO:0016301">
    <property type="term" value="F:kinase activity"/>
    <property type="evidence" value="ECO:0007669"/>
    <property type="project" value="UniProtKB-KW"/>
</dbReference>
<dbReference type="InterPro" id="IPR002173">
    <property type="entry name" value="Carboh/pur_kinase_PfkB_CS"/>
</dbReference>
<dbReference type="InterPro" id="IPR029056">
    <property type="entry name" value="Ribokinase-like"/>
</dbReference>
<dbReference type="PANTHER" id="PTHR43320">
    <property type="entry name" value="SUGAR KINASE"/>
    <property type="match status" value="1"/>
</dbReference>
<dbReference type="InParanoid" id="E6W3W6"/>
<sequence>MVPTYHVYGIGNALVDYEYRVSDALLARMGVEKGVMTLVDEARQQEVLGALGDTFCKRASGGSAANTLIAVSQLGGRAFYSCKVASDYNGDFYYRDLVAAGVNTNIGSANREAGVTGTCLVMVSEDAERTMNTHLGITAAISEAELVEEAILDSQYIYMEGYLAPSPSGQQATLKARQIARRHGVKVALTFSDSNMVRFFRKELDLMVGDGVDILFCNEAEALLYTGKADIFAAADALRNIAGTFAVTRGEQGALLWDGNAMVEVPTPRVQPVDTNGAGDMFAGAFLYGITHGLSFPAAGKLACTAAAHVVTQFGPRLTLEQTRQLLEEMH</sequence>
<keyword evidence="7" id="KW-1185">Reference proteome</keyword>
<evidence type="ECO:0000256" key="2">
    <source>
        <dbReference type="ARBA" id="ARBA00022679"/>
    </source>
</evidence>
<protein>
    <submittedName>
        <fullName evidence="6">PfkB domain protein</fullName>
    </submittedName>
</protein>
<dbReference type="PRINTS" id="PR00990">
    <property type="entry name" value="RIBOKINASE"/>
</dbReference>
<organism evidence="6 7">
    <name type="scientific">Desulfurispirillum indicum (strain ATCC BAA-1389 / DSM 22839 / S5)</name>
    <dbReference type="NCBI Taxonomy" id="653733"/>
    <lineage>
        <taxon>Bacteria</taxon>
        <taxon>Pseudomonadati</taxon>
        <taxon>Chrysiogenota</taxon>
        <taxon>Chrysiogenia</taxon>
        <taxon>Chrysiogenales</taxon>
        <taxon>Chrysiogenaceae</taxon>
        <taxon>Desulfurispirillum</taxon>
    </lineage>
</organism>
<gene>
    <name evidence="6" type="ordered locus">Selin_1099</name>
</gene>
<dbReference type="SUPFAM" id="SSF53613">
    <property type="entry name" value="Ribokinase-like"/>
    <property type="match status" value="1"/>
</dbReference>